<reference evidence="3 4" key="1">
    <citation type="journal article" date="2014" name="BMC Genomics">
        <title>Adaptive genomic structural variation in the grape powdery mildew pathogen, Erysiphe necator.</title>
        <authorList>
            <person name="Jones L."/>
            <person name="Riaz S."/>
            <person name="Morales-Cruz A."/>
            <person name="Amrine K.C."/>
            <person name="McGuire B."/>
            <person name="Gubler W.D."/>
            <person name="Walker M.A."/>
            <person name="Cantu D."/>
        </authorList>
    </citation>
    <scope>NUCLEOTIDE SEQUENCE [LARGE SCALE GENOMIC DNA]</scope>
    <source>
        <strain evidence="4">c</strain>
    </source>
</reference>
<dbReference type="InterPro" id="IPR011048">
    <property type="entry name" value="Haem_d1_sf"/>
</dbReference>
<gene>
    <name evidence="3" type="ORF">EV44_g0131</name>
</gene>
<keyword evidence="2" id="KW-0732">Signal</keyword>
<keyword evidence="4" id="KW-1185">Reference proteome</keyword>
<evidence type="ECO:0000313" key="4">
    <source>
        <dbReference type="Proteomes" id="UP000030854"/>
    </source>
</evidence>
<dbReference type="InterPro" id="IPR019405">
    <property type="entry name" value="Lactonase_7-beta_prop"/>
</dbReference>
<dbReference type="Pfam" id="PF10282">
    <property type="entry name" value="Lactonase"/>
    <property type="match status" value="1"/>
</dbReference>
<dbReference type="HOGENOM" id="CLU_038716_0_0_1"/>
<dbReference type="GO" id="GO:0017057">
    <property type="term" value="F:6-phosphogluconolactonase activity"/>
    <property type="evidence" value="ECO:0007669"/>
    <property type="project" value="TreeGrafter"/>
</dbReference>
<evidence type="ECO:0000256" key="1">
    <source>
        <dbReference type="ARBA" id="ARBA00005564"/>
    </source>
</evidence>
<feature type="signal peptide" evidence="2">
    <location>
        <begin position="1"/>
        <end position="17"/>
    </location>
</feature>
<dbReference type="STRING" id="52586.A0A0B1PBN1"/>
<comment type="caution">
    <text evidence="3">The sequence shown here is derived from an EMBL/GenBank/DDBJ whole genome shotgun (WGS) entry which is preliminary data.</text>
</comment>
<dbReference type="InterPro" id="IPR015943">
    <property type="entry name" value="WD40/YVTN_repeat-like_dom_sf"/>
</dbReference>
<dbReference type="Proteomes" id="UP000030854">
    <property type="component" value="Unassembled WGS sequence"/>
</dbReference>
<dbReference type="SUPFAM" id="SSF51004">
    <property type="entry name" value="C-terminal (heme d1) domain of cytochrome cd1-nitrite reductase"/>
    <property type="match status" value="1"/>
</dbReference>
<protein>
    <submittedName>
        <fullName evidence="3">Putative 3-carboxymuconate cyclase</fullName>
    </submittedName>
</protein>
<dbReference type="PANTHER" id="PTHR30344">
    <property type="entry name" value="6-PHOSPHOGLUCONOLACTONASE-RELATED"/>
    <property type="match status" value="1"/>
</dbReference>
<dbReference type="AlphaFoldDB" id="A0A0B1PBN1"/>
<dbReference type="InterPro" id="IPR050282">
    <property type="entry name" value="Cycloisomerase_2"/>
</dbReference>
<feature type="chain" id="PRO_5002059513" evidence="2">
    <location>
        <begin position="18"/>
        <end position="388"/>
    </location>
</feature>
<accession>A0A0B1PBN1</accession>
<sequence>MIQIILLGFLLIRMAPAVNLYVASYAGKITSLSLAQSRDGEYALSVISSLKSDTPQPSWLEKNGDLVFLVNENFAGPNGTVVPYKTSETGILTPVQQPQITPPGPVSIAVFNKGKALAIAHYGGSSVSTFEVSSDGTLSPLQVFSFKSPPGPNPQQDVSHPHQAILHPTGKFVVVPDLGSDLIRVFSIDEKSHLTEQKSFSVPAGSGPRHGAFVQVGESTSQKTYFYLISELANTVSSFSVSSTEDSLDFTPVSSNDVLDQAPPKGLASAELVISSDKKFVYTSARNAPLLSLPDPSGSTKEQIPSDTLQAWKIDSSSGALSFQQLAPAGGRTPRNFSLNKNGTLVAVALQGDQRIAIFERSIDSGKFGRLLASMAVEGELTSVIWDE</sequence>
<dbReference type="PANTHER" id="PTHR30344:SF1">
    <property type="entry name" value="6-PHOSPHOGLUCONOLACTONASE"/>
    <property type="match status" value="1"/>
</dbReference>
<organism evidence="3 4">
    <name type="scientific">Uncinula necator</name>
    <name type="common">Grape powdery mildew</name>
    <dbReference type="NCBI Taxonomy" id="52586"/>
    <lineage>
        <taxon>Eukaryota</taxon>
        <taxon>Fungi</taxon>
        <taxon>Dikarya</taxon>
        <taxon>Ascomycota</taxon>
        <taxon>Pezizomycotina</taxon>
        <taxon>Leotiomycetes</taxon>
        <taxon>Erysiphales</taxon>
        <taxon>Erysiphaceae</taxon>
        <taxon>Erysiphe</taxon>
    </lineage>
</organism>
<evidence type="ECO:0000313" key="3">
    <source>
        <dbReference type="EMBL" id="KHJ36112.1"/>
    </source>
</evidence>
<dbReference type="Gene3D" id="2.130.10.10">
    <property type="entry name" value="YVTN repeat-like/Quinoprotein amine dehydrogenase"/>
    <property type="match status" value="1"/>
</dbReference>
<name>A0A0B1PBN1_UNCNE</name>
<dbReference type="EMBL" id="JNVN01000144">
    <property type="protein sequence ID" value="KHJ36112.1"/>
    <property type="molecule type" value="Genomic_DNA"/>
</dbReference>
<dbReference type="OMA" id="NKEFIGY"/>
<evidence type="ECO:0000256" key="2">
    <source>
        <dbReference type="SAM" id="SignalP"/>
    </source>
</evidence>
<proteinExistence type="inferred from homology"/>
<comment type="similarity">
    <text evidence="1">Belongs to the cycloisomerase 2 family.</text>
</comment>